<protein>
    <recommendedName>
        <fullName evidence="3">Excreted virulence factor EspC, type VII ESX diderm</fullName>
    </recommendedName>
</protein>
<proteinExistence type="predicted"/>
<evidence type="ECO:0000313" key="2">
    <source>
        <dbReference type="Proteomes" id="UP000199515"/>
    </source>
</evidence>
<dbReference type="RefSeq" id="WP_091286034.1">
    <property type="nucleotide sequence ID" value="NZ_FNON01000001.1"/>
</dbReference>
<reference evidence="1 2" key="1">
    <citation type="submission" date="2016-10" db="EMBL/GenBank/DDBJ databases">
        <authorList>
            <person name="de Groot N.N."/>
        </authorList>
    </citation>
    <scope>NUCLEOTIDE SEQUENCE [LARGE SCALE GENOMIC DNA]</scope>
    <source>
        <strain evidence="1 2">CPCC 202699</strain>
    </source>
</reference>
<accession>A0A1H2TAR5</accession>
<evidence type="ECO:0008006" key="3">
    <source>
        <dbReference type="Google" id="ProtNLM"/>
    </source>
</evidence>
<dbReference type="STRING" id="589385.SAMN05421504_101507"/>
<dbReference type="OrthoDB" id="3688895at2"/>
<name>A0A1H2TAR5_9PSEU</name>
<dbReference type="EMBL" id="FNON01000001">
    <property type="protein sequence ID" value="SDW40992.1"/>
    <property type="molecule type" value="Genomic_DNA"/>
</dbReference>
<keyword evidence="2" id="KW-1185">Reference proteome</keyword>
<organism evidence="1 2">
    <name type="scientific">Amycolatopsis xylanica</name>
    <dbReference type="NCBI Taxonomy" id="589385"/>
    <lineage>
        <taxon>Bacteria</taxon>
        <taxon>Bacillati</taxon>
        <taxon>Actinomycetota</taxon>
        <taxon>Actinomycetes</taxon>
        <taxon>Pseudonocardiales</taxon>
        <taxon>Pseudonocardiaceae</taxon>
        <taxon>Amycolatopsis</taxon>
    </lineage>
</organism>
<gene>
    <name evidence="1" type="ORF">SAMN05421504_101507</name>
</gene>
<dbReference type="AlphaFoldDB" id="A0A1H2TAR5"/>
<dbReference type="Proteomes" id="UP000199515">
    <property type="component" value="Unassembled WGS sequence"/>
</dbReference>
<evidence type="ECO:0000313" key="1">
    <source>
        <dbReference type="EMBL" id="SDW40992.1"/>
    </source>
</evidence>
<sequence>MPGFRVVPGELTAQVTAISTVGDQTAALVGSANRLAERLPPLGTAPPALHLAQRLREAAGRSGLTGEVSAADTEVTGFHHALKATVSRYLDRESDGVEAVKKGGRK</sequence>